<dbReference type="AlphaFoldDB" id="A0A015KMP4"/>
<sequence length="60" mass="6894">MYDDMVSEAPGSRNAFGHNIVNICIQNGYYDPESISIRGIYKKCNHVSLEEQNLLFVDFH</sequence>
<evidence type="ECO:0000313" key="1">
    <source>
        <dbReference type="EMBL" id="EXX68789.1"/>
    </source>
</evidence>
<dbReference type="EMBL" id="JEMT01017165">
    <property type="protein sequence ID" value="EXX68789.1"/>
    <property type="molecule type" value="Genomic_DNA"/>
</dbReference>
<name>A0A015KMP4_RHIIW</name>
<evidence type="ECO:0000313" key="2">
    <source>
        <dbReference type="Proteomes" id="UP000022910"/>
    </source>
</evidence>
<keyword evidence="2" id="KW-1185">Reference proteome</keyword>
<reference evidence="1 2" key="1">
    <citation type="submission" date="2014-02" db="EMBL/GenBank/DDBJ databases">
        <title>Single nucleus genome sequencing reveals high similarity among nuclei of an endomycorrhizal fungus.</title>
        <authorList>
            <person name="Lin K."/>
            <person name="Geurts R."/>
            <person name="Zhang Z."/>
            <person name="Limpens E."/>
            <person name="Saunders D.G."/>
            <person name="Mu D."/>
            <person name="Pang E."/>
            <person name="Cao H."/>
            <person name="Cha H."/>
            <person name="Lin T."/>
            <person name="Zhou Q."/>
            <person name="Shang Y."/>
            <person name="Li Y."/>
            <person name="Ivanov S."/>
            <person name="Sharma T."/>
            <person name="Velzen R.V."/>
            <person name="Ruijter N.D."/>
            <person name="Aanen D.K."/>
            <person name="Win J."/>
            <person name="Kamoun S."/>
            <person name="Bisseling T."/>
            <person name="Huang S."/>
        </authorList>
    </citation>
    <scope>NUCLEOTIDE SEQUENCE [LARGE SCALE GENOMIC DNA]</scope>
    <source>
        <strain evidence="2">DAOM197198w</strain>
    </source>
</reference>
<proteinExistence type="predicted"/>
<organism evidence="1 2">
    <name type="scientific">Rhizophagus irregularis (strain DAOM 197198w)</name>
    <name type="common">Glomus intraradices</name>
    <dbReference type="NCBI Taxonomy" id="1432141"/>
    <lineage>
        <taxon>Eukaryota</taxon>
        <taxon>Fungi</taxon>
        <taxon>Fungi incertae sedis</taxon>
        <taxon>Mucoromycota</taxon>
        <taxon>Glomeromycotina</taxon>
        <taxon>Glomeromycetes</taxon>
        <taxon>Glomerales</taxon>
        <taxon>Glomeraceae</taxon>
        <taxon>Rhizophagus</taxon>
    </lineage>
</organism>
<dbReference type="HOGENOM" id="CLU_2943004_0_0_1"/>
<gene>
    <name evidence="1" type="ORF">RirG_101980</name>
</gene>
<dbReference type="Proteomes" id="UP000022910">
    <property type="component" value="Unassembled WGS sequence"/>
</dbReference>
<protein>
    <submittedName>
        <fullName evidence="1">Uncharacterized protein</fullName>
    </submittedName>
</protein>
<accession>A0A015KMP4</accession>
<comment type="caution">
    <text evidence="1">The sequence shown here is derived from an EMBL/GenBank/DDBJ whole genome shotgun (WGS) entry which is preliminary data.</text>
</comment>